<accession>A0A699HCK9</accession>
<keyword evidence="1" id="KW-0695">RNA-directed DNA polymerase</keyword>
<evidence type="ECO:0000313" key="1">
    <source>
        <dbReference type="EMBL" id="GEX88636.1"/>
    </source>
</evidence>
<dbReference type="Gene3D" id="3.30.70.270">
    <property type="match status" value="1"/>
</dbReference>
<dbReference type="InterPro" id="IPR043128">
    <property type="entry name" value="Rev_trsase/Diguanyl_cyclase"/>
</dbReference>
<keyword evidence="1" id="KW-0548">Nucleotidyltransferase</keyword>
<gene>
    <name evidence="1" type="ORF">Tci_360611</name>
</gene>
<name>A0A699HCK9_TANCI</name>
<organism evidence="1">
    <name type="scientific">Tanacetum cinerariifolium</name>
    <name type="common">Dalmatian daisy</name>
    <name type="synonym">Chrysanthemum cinerariifolium</name>
    <dbReference type="NCBI Taxonomy" id="118510"/>
    <lineage>
        <taxon>Eukaryota</taxon>
        <taxon>Viridiplantae</taxon>
        <taxon>Streptophyta</taxon>
        <taxon>Embryophyta</taxon>
        <taxon>Tracheophyta</taxon>
        <taxon>Spermatophyta</taxon>
        <taxon>Magnoliopsida</taxon>
        <taxon>eudicotyledons</taxon>
        <taxon>Gunneridae</taxon>
        <taxon>Pentapetalae</taxon>
        <taxon>asterids</taxon>
        <taxon>campanulids</taxon>
        <taxon>Asterales</taxon>
        <taxon>Asteraceae</taxon>
        <taxon>Asteroideae</taxon>
        <taxon>Anthemideae</taxon>
        <taxon>Anthemidinae</taxon>
        <taxon>Tanacetum</taxon>
    </lineage>
</organism>
<dbReference type="InterPro" id="IPR043502">
    <property type="entry name" value="DNA/RNA_pol_sf"/>
</dbReference>
<dbReference type="AlphaFoldDB" id="A0A699HCK9"/>
<proteinExistence type="predicted"/>
<protein>
    <submittedName>
        <fullName evidence="1">Putative reverse transcriptase domain-containing protein</fullName>
    </submittedName>
</protein>
<keyword evidence="1" id="KW-0808">Transferase</keyword>
<dbReference type="GO" id="GO:0003964">
    <property type="term" value="F:RNA-directed DNA polymerase activity"/>
    <property type="evidence" value="ECO:0007669"/>
    <property type="project" value="UniProtKB-KW"/>
</dbReference>
<sequence>MKNIVVISHEFRRCLLRVDDDIRSAKLLHLELSDFDIILGFLASIKDTLLDGPLLESHLVVRNFPDELLILPPERRVEFIIDLIPGAQPKSKAPFIIVFIDDILVCSNTRNEHEDHLSIVLEISQLLKDYDANIHYHPGKANVLALSLSRKNSRIMACLKIEPEIIKDLELMKVQLVVRGYEGYIARHKIEPNLILRIKEAQNEDKELWSVLEGLKEGKQAEV</sequence>
<dbReference type="EMBL" id="BKCJ010136712">
    <property type="protein sequence ID" value="GEX88636.1"/>
    <property type="molecule type" value="Genomic_DNA"/>
</dbReference>
<reference evidence="1" key="1">
    <citation type="journal article" date="2019" name="Sci. Rep.">
        <title>Draft genome of Tanacetum cinerariifolium, the natural source of mosquito coil.</title>
        <authorList>
            <person name="Yamashiro T."/>
            <person name="Shiraishi A."/>
            <person name="Satake H."/>
            <person name="Nakayama K."/>
        </authorList>
    </citation>
    <scope>NUCLEOTIDE SEQUENCE</scope>
</reference>
<comment type="caution">
    <text evidence="1">The sequence shown here is derived from an EMBL/GenBank/DDBJ whole genome shotgun (WGS) entry which is preliminary data.</text>
</comment>
<dbReference type="SUPFAM" id="SSF56672">
    <property type="entry name" value="DNA/RNA polymerases"/>
    <property type="match status" value="1"/>
</dbReference>